<name>A0ABY6RWT7_PODCO</name>
<sequence>MSSAVRPSSGGASLSHSRSDSISTSISLPPLPLSRPASRASAGGGILTPARDAELNQPGRRQSIHDQDVFGSRKRKRDVSTPGLSTDNLLLKAPIVLKPHPSSLTSRPCMLHPLMMLPRESLPLSALDLVKPHGELPSTRLFESKIKILDLEGRLGHSVLIARSEITKMVYAVESESPGLYVLCKLGSWVDIGELSHDATVVCKERLKGPKQVKVEDPAGAPLITPQMYKENKRRKLAIEELQAATRRRSGTLTDMDSHSQISALPNSRPASRGIVGSRPASRGVGTQIVQPLEEILADSLALLSSTRDSTPTLLPVSDTGCQAEQQSQPQEQEQDKPTAEGIMDNIRTQYQEALYHSKGSLAYFAKGPLSRARAAFHPDTGSDLEMADLVEFLKSLIMTTILVDKKYRETIPAIIEKMKTCLEDSDNAQTKRKKRKVKKPKMGKDGLYPSEVDHVKRWWTSHLPIAVGNEEEEAKTVSQTEARYHVSCLRRRETQLQMILIMEILALEPLIRPKDPVGDYLLPGESRAPSREASQEPTAKKRNKHNLPVLLDVHADRLCIWQSVTLDEVKALAESQAPKEGARPERIDSDPLKDFCVEIILPFFAARLPELCDSINRKLGGPVAQSPPKKEFVKPTAVSKAKPGAPAKRPAALKKDSDRSLQRALSNERMRRSVSREPSKAIALMRSASATAIPGLKREGSEPLLMGMVLRQDKSLKEKPTNVFPRGEDLRARKKAQVDAELKDAISALKKPNRALAVKEFADAVDKRASAGVNQVKKVKKPRTPSIVKATPANGRFKDVLAGDNARGQTSQSFEAIPPSSASMIPASTLPRKFTNALAPPPSSTPIRISATPARKPAAVSTFHTLQAIQETPGPILASSPIMARKAAPAPTQGQRASTQLLSIPQEAIDHFPSSPGLPALFETPVNPKFHKTATAINDSPIRSKLFTLAPAQQKQKEKEAPPPGTLGQTVLTKETASIYAQLGWDDDDDII</sequence>
<accession>A0ABY6RWT7</accession>
<dbReference type="Pfam" id="PF08639">
    <property type="entry name" value="Sld3_STD"/>
    <property type="match status" value="1"/>
</dbReference>
<feature type="region of interest" description="Disordered" evidence="1">
    <location>
        <begin position="952"/>
        <end position="971"/>
    </location>
</feature>
<feature type="compositionally biased region" description="Polar residues" evidence="1">
    <location>
        <begin position="251"/>
        <end position="270"/>
    </location>
</feature>
<proteinExistence type="predicted"/>
<feature type="region of interest" description="Disordered" evidence="1">
    <location>
        <begin position="1"/>
        <end position="83"/>
    </location>
</feature>
<dbReference type="InterPro" id="IPR042511">
    <property type="entry name" value="Sld3"/>
</dbReference>
<reference evidence="3" key="1">
    <citation type="submission" date="2018-02" db="EMBL/GenBank/DDBJ databases">
        <authorList>
            <person name="Silar P."/>
        </authorList>
    </citation>
    <scope>NUCLEOTIDE SEQUENCE [LARGE SCALE GENOMIC DNA]</scope>
    <source>
        <strain evidence="3">T</strain>
    </source>
</reference>
<dbReference type="Proteomes" id="UP000280685">
    <property type="component" value="Chromosome 1"/>
</dbReference>
<evidence type="ECO:0000259" key="2">
    <source>
        <dbReference type="Pfam" id="PF08639"/>
    </source>
</evidence>
<dbReference type="InterPro" id="IPR013948">
    <property type="entry name" value="DNA_replication_reg_Sld3_C"/>
</dbReference>
<dbReference type="PANTHER" id="PTHR28067">
    <property type="entry name" value="DNA REPLICATION REGULATOR SLD3"/>
    <property type="match status" value="1"/>
</dbReference>
<protein>
    <recommendedName>
        <fullName evidence="2">DNA replication regulator Sld3 C-terminal domain-containing protein</fullName>
    </recommendedName>
</protein>
<feature type="compositionally biased region" description="Low complexity" evidence="1">
    <location>
        <begin position="641"/>
        <end position="651"/>
    </location>
</feature>
<feature type="domain" description="DNA replication regulator Sld3 C-terminal" evidence="2">
    <location>
        <begin position="343"/>
        <end position="873"/>
    </location>
</feature>
<organism evidence="3 4">
    <name type="scientific">Podospora comata</name>
    <dbReference type="NCBI Taxonomy" id="48703"/>
    <lineage>
        <taxon>Eukaryota</taxon>
        <taxon>Fungi</taxon>
        <taxon>Dikarya</taxon>
        <taxon>Ascomycota</taxon>
        <taxon>Pezizomycotina</taxon>
        <taxon>Sordariomycetes</taxon>
        <taxon>Sordariomycetidae</taxon>
        <taxon>Sordariales</taxon>
        <taxon>Podosporaceae</taxon>
        <taxon>Podospora</taxon>
    </lineage>
</organism>
<feature type="compositionally biased region" description="Low complexity" evidence="1">
    <location>
        <begin position="323"/>
        <end position="332"/>
    </location>
</feature>
<dbReference type="PANTHER" id="PTHR28067:SF1">
    <property type="entry name" value="DNA REPLICATION REGULATOR SLD3"/>
    <property type="match status" value="1"/>
</dbReference>
<feature type="region of interest" description="Disordered" evidence="1">
    <location>
        <begin position="250"/>
        <end position="284"/>
    </location>
</feature>
<feature type="region of interest" description="Disordered" evidence="1">
    <location>
        <begin position="427"/>
        <end position="447"/>
    </location>
</feature>
<evidence type="ECO:0000256" key="1">
    <source>
        <dbReference type="SAM" id="MobiDB-lite"/>
    </source>
</evidence>
<feature type="compositionally biased region" description="Basic and acidic residues" evidence="1">
    <location>
        <begin position="654"/>
        <end position="680"/>
    </location>
</feature>
<feature type="compositionally biased region" description="Low complexity" evidence="1">
    <location>
        <begin position="8"/>
        <end position="41"/>
    </location>
</feature>
<dbReference type="Gene3D" id="1.20.58.2130">
    <property type="match status" value="1"/>
</dbReference>
<feature type="compositionally biased region" description="Basic residues" evidence="1">
    <location>
        <begin position="431"/>
        <end position="442"/>
    </location>
</feature>
<feature type="region of interest" description="Disordered" evidence="1">
    <location>
        <begin position="621"/>
        <end position="680"/>
    </location>
</feature>
<dbReference type="EMBL" id="LR026964">
    <property type="protein sequence ID" value="VBB72682.1"/>
    <property type="molecule type" value="Genomic_DNA"/>
</dbReference>
<keyword evidence="4" id="KW-1185">Reference proteome</keyword>
<evidence type="ECO:0000313" key="3">
    <source>
        <dbReference type="EMBL" id="VBB72682.1"/>
    </source>
</evidence>
<feature type="region of interest" description="Disordered" evidence="1">
    <location>
        <begin position="309"/>
        <end position="338"/>
    </location>
</feature>
<feature type="region of interest" description="Disordered" evidence="1">
    <location>
        <begin position="522"/>
        <end position="544"/>
    </location>
</feature>
<evidence type="ECO:0000313" key="4">
    <source>
        <dbReference type="Proteomes" id="UP000280685"/>
    </source>
</evidence>
<gene>
    <name evidence="3" type="ORF">PODCO_112090</name>
</gene>